<name>A0A9W5TZU7_9BACI</name>
<dbReference type="Proteomes" id="UP000621492">
    <property type="component" value="Unassembled WGS sequence"/>
</dbReference>
<dbReference type="EMBL" id="BMJD01000032">
    <property type="protein sequence ID" value="GGB52650.1"/>
    <property type="molecule type" value="Genomic_DNA"/>
</dbReference>
<gene>
    <name evidence="1" type="ORF">GCM10011409_32800</name>
</gene>
<accession>A0A9W5TZU7</accession>
<proteinExistence type="predicted"/>
<evidence type="ECO:0000313" key="1">
    <source>
        <dbReference type="EMBL" id="GGB52650.1"/>
    </source>
</evidence>
<dbReference type="AlphaFoldDB" id="A0A9W5TZU7"/>
<keyword evidence="2" id="KW-1185">Reference proteome</keyword>
<evidence type="ECO:0000313" key="2">
    <source>
        <dbReference type="Proteomes" id="UP000621492"/>
    </source>
</evidence>
<comment type="caution">
    <text evidence="1">The sequence shown here is derived from an EMBL/GenBank/DDBJ whole genome shotgun (WGS) entry which is preliminary data.</text>
</comment>
<organism evidence="1 2">
    <name type="scientific">Lentibacillus populi</name>
    <dbReference type="NCBI Taxonomy" id="1827502"/>
    <lineage>
        <taxon>Bacteria</taxon>
        <taxon>Bacillati</taxon>
        <taxon>Bacillota</taxon>
        <taxon>Bacilli</taxon>
        <taxon>Bacillales</taxon>
        <taxon>Bacillaceae</taxon>
        <taxon>Lentibacillus</taxon>
    </lineage>
</organism>
<reference evidence="1" key="1">
    <citation type="journal article" date="2014" name="Int. J. Syst. Evol. Microbiol.">
        <title>Complete genome sequence of Corynebacterium casei LMG S-19264T (=DSM 44701T), isolated from a smear-ripened cheese.</title>
        <authorList>
            <consortium name="US DOE Joint Genome Institute (JGI-PGF)"/>
            <person name="Walter F."/>
            <person name="Albersmeier A."/>
            <person name="Kalinowski J."/>
            <person name="Ruckert C."/>
        </authorList>
    </citation>
    <scope>NUCLEOTIDE SEQUENCE</scope>
    <source>
        <strain evidence="1">CGMCC 1.15454</strain>
    </source>
</reference>
<reference evidence="1" key="2">
    <citation type="submission" date="2020-09" db="EMBL/GenBank/DDBJ databases">
        <authorList>
            <person name="Sun Q."/>
            <person name="Zhou Y."/>
        </authorList>
    </citation>
    <scope>NUCLEOTIDE SEQUENCE</scope>
    <source>
        <strain evidence="1">CGMCC 1.15454</strain>
    </source>
</reference>
<sequence>MQEAISALSLDRLHIDTTSFVYTGQDKEAIIFLKLCAVIPKITGRICRK</sequence>
<protein>
    <submittedName>
        <fullName evidence="1">Uncharacterized protein</fullName>
    </submittedName>
</protein>